<dbReference type="PANTHER" id="PTHR30027:SF3">
    <property type="entry name" value="16S RRNA (URACIL(1498)-N(3))-METHYLTRANSFERASE"/>
    <property type="match status" value="1"/>
</dbReference>
<name>A0A4V2UJ49_PAULE</name>
<protein>
    <recommendedName>
        <fullName evidence="4 12">Ribosomal RNA small subunit methyltransferase E</fullName>
        <ecNumber evidence="3 12">2.1.1.193</ecNumber>
    </recommendedName>
</protein>
<reference evidence="15 16" key="1">
    <citation type="submission" date="2019-03" db="EMBL/GenBank/DDBJ databases">
        <title>Genomic Encyclopedia of Type Strains, Phase IV (KMG-IV): sequencing the most valuable type-strain genomes for metagenomic binning, comparative biology and taxonomic classification.</title>
        <authorList>
            <person name="Goeker M."/>
        </authorList>
    </citation>
    <scope>NUCLEOTIDE SEQUENCE [LARGE SCALE GENOMIC DNA]</scope>
    <source>
        <strain evidence="15 16">DSM 7445</strain>
    </source>
</reference>
<comment type="catalytic activity">
    <reaction evidence="11 12">
        <text>uridine(1498) in 16S rRNA + S-adenosyl-L-methionine = N(3)-methyluridine(1498) in 16S rRNA + S-adenosyl-L-homocysteine + H(+)</text>
        <dbReference type="Rhea" id="RHEA:42920"/>
        <dbReference type="Rhea" id="RHEA-COMP:10283"/>
        <dbReference type="Rhea" id="RHEA-COMP:10284"/>
        <dbReference type="ChEBI" id="CHEBI:15378"/>
        <dbReference type="ChEBI" id="CHEBI:57856"/>
        <dbReference type="ChEBI" id="CHEBI:59789"/>
        <dbReference type="ChEBI" id="CHEBI:65315"/>
        <dbReference type="ChEBI" id="CHEBI:74502"/>
        <dbReference type="EC" id="2.1.1.193"/>
    </reaction>
</comment>
<dbReference type="NCBIfam" id="NF008692">
    <property type="entry name" value="PRK11713.1-5"/>
    <property type="match status" value="1"/>
</dbReference>
<evidence type="ECO:0000256" key="2">
    <source>
        <dbReference type="ARBA" id="ARBA00005528"/>
    </source>
</evidence>
<feature type="domain" description="Ribosomal RNA small subunit methyltransferase E PUA-like" evidence="14">
    <location>
        <begin position="19"/>
        <end position="63"/>
    </location>
</feature>
<keyword evidence="9 12" id="KW-0949">S-adenosyl-L-methionine</keyword>
<dbReference type="Gene3D" id="2.40.240.20">
    <property type="entry name" value="Hypothetical PUA domain-like, domain 1"/>
    <property type="match status" value="1"/>
</dbReference>
<dbReference type="GO" id="GO:0005737">
    <property type="term" value="C:cytoplasm"/>
    <property type="evidence" value="ECO:0007669"/>
    <property type="project" value="UniProtKB-SubCell"/>
</dbReference>
<dbReference type="Gene3D" id="3.40.1280.10">
    <property type="match status" value="1"/>
</dbReference>
<dbReference type="InterPro" id="IPR029026">
    <property type="entry name" value="tRNA_m1G_MTases_N"/>
</dbReference>
<keyword evidence="5 12" id="KW-0963">Cytoplasm</keyword>
<dbReference type="GO" id="GO:0070042">
    <property type="term" value="F:rRNA (uridine-N3-)-methyltransferase activity"/>
    <property type="evidence" value="ECO:0007669"/>
    <property type="project" value="TreeGrafter"/>
</dbReference>
<dbReference type="EC" id="2.1.1.193" evidence="3 12"/>
<dbReference type="Pfam" id="PF20260">
    <property type="entry name" value="PUA_4"/>
    <property type="match status" value="1"/>
</dbReference>
<evidence type="ECO:0000313" key="15">
    <source>
        <dbReference type="EMBL" id="TCS38660.1"/>
    </source>
</evidence>
<dbReference type="RefSeq" id="WP_132257713.1">
    <property type="nucleotide sequence ID" value="NZ_SLZQ01000002.1"/>
</dbReference>
<dbReference type="InterPro" id="IPR046886">
    <property type="entry name" value="RsmE_MTase_dom"/>
</dbReference>
<dbReference type="SUPFAM" id="SSF88697">
    <property type="entry name" value="PUA domain-like"/>
    <property type="match status" value="1"/>
</dbReference>
<dbReference type="InterPro" id="IPR006700">
    <property type="entry name" value="RsmE"/>
</dbReference>
<dbReference type="NCBIfam" id="TIGR00046">
    <property type="entry name" value="RsmE family RNA methyltransferase"/>
    <property type="match status" value="1"/>
</dbReference>
<proteinExistence type="inferred from homology"/>
<gene>
    <name evidence="15" type="ORF">EDC30_102401</name>
</gene>
<evidence type="ECO:0000256" key="9">
    <source>
        <dbReference type="ARBA" id="ARBA00022691"/>
    </source>
</evidence>
<sequence>MPRFFCPQPLAIGQAVSLPETVAHHAHVLRLDAGAPIVLFNGEGGEYAATLETIEKRRATARITAFSDRGAELAMPITLAQALSEGAKMDWIIEKAVELGAASVQPLAAQRCVVRLAGDRAQKKMQHWQGIAIAAAEQCGRNRVPGIADIADFSSWIAKSPDQPRILLSPRADLSLTDWARQNQPQALTLMIGPEGGFSEKEENAALERGAIALSMGARVLRTETAGMAALAALNALWGGM</sequence>
<evidence type="ECO:0000259" key="13">
    <source>
        <dbReference type="Pfam" id="PF04452"/>
    </source>
</evidence>
<dbReference type="AlphaFoldDB" id="A0A4V2UJ49"/>
<dbReference type="GO" id="GO:0070475">
    <property type="term" value="P:rRNA base methylation"/>
    <property type="evidence" value="ECO:0007669"/>
    <property type="project" value="TreeGrafter"/>
</dbReference>
<evidence type="ECO:0000313" key="16">
    <source>
        <dbReference type="Proteomes" id="UP000295382"/>
    </source>
</evidence>
<comment type="function">
    <text evidence="10 12">Specifically methylates the N3 position of the uracil ring of uridine 1498 (m3U1498) in 16S rRNA. Acts on the fully assembled 30S ribosomal subunit.</text>
</comment>
<organism evidence="15 16">
    <name type="scientific">Paucimonas lemoignei</name>
    <name type="common">Pseudomonas lemoignei</name>
    <dbReference type="NCBI Taxonomy" id="29443"/>
    <lineage>
        <taxon>Bacteria</taxon>
        <taxon>Pseudomonadati</taxon>
        <taxon>Pseudomonadota</taxon>
        <taxon>Betaproteobacteria</taxon>
        <taxon>Burkholderiales</taxon>
        <taxon>Burkholderiaceae</taxon>
        <taxon>Paucimonas</taxon>
    </lineage>
</organism>
<feature type="domain" description="Ribosomal RNA small subunit methyltransferase E methyltransferase" evidence="13">
    <location>
        <begin position="72"/>
        <end position="234"/>
    </location>
</feature>
<dbReference type="OrthoDB" id="9815641at2"/>
<dbReference type="InterPro" id="IPR046887">
    <property type="entry name" value="RsmE_PUA-like"/>
</dbReference>
<dbReference type="EMBL" id="SLZQ01000002">
    <property type="protein sequence ID" value="TCS38660.1"/>
    <property type="molecule type" value="Genomic_DNA"/>
</dbReference>
<evidence type="ECO:0000256" key="12">
    <source>
        <dbReference type="PIRNR" id="PIRNR015601"/>
    </source>
</evidence>
<evidence type="ECO:0000256" key="1">
    <source>
        <dbReference type="ARBA" id="ARBA00004496"/>
    </source>
</evidence>
<dbReference type="SUPFAM" id="SSF75217">
    <property type="entry name" value="alpha/beta knot"/>
    <property type="match status" value="1"/>
</dbReference>
<dbReference type="PIRSF" id="PIRSF015601">
    <property type="entry name" value="MTase_slr0722"/>
    <property type="match status" value="1"/>
</dbReference>
<dbReference type="InterPro" id="IPR015947">
    <property type="entry name" value="PUA-like_sf"/>
</dbReference>
<accession>A0A4V2UJ49</accession>
<keyword evidence="6 12" id="KW-0698">rRNA processing</keyword>
<dbReference type="InterPro" id="IPR029028">
    <property type="entry name" value="Alpha/beta_knot_MTases"/>
</dbReference>
<keyword evidence="7 12" id="KW-0489">Methyltransferase</keyword>
<evidence type="ECO:0000256" key="5">
    <source>
        <dbReference type="ARBA" id="ARBA00022490"/>
    </source>
</evidence>
<comment type="subcellular location">
    <subcellularLocation>
        <location evidence="1 12">Cytoplasm</location>
    </subcellularLocation>
</comment>
<evidence type="ECO:0000256" key="8">
    <source>
        <dbReference type="ARBA" id="ARBA00022679"/>
    </source>
</evidence>
<dbReference type="CDD" id="cd18084">
    <property type="entry name" value="RsmE-like"/>
    <property type="match status" value="1"/>
</dbReference>
<comment type="similarity">
    <text evidence="2 12">Belongs to the RNA methyltransferase RsmE family.</text>
</comment>
<dbReference type="PANTHER" id="PTHR30027">
    <property type="entry name" value="RIBOSOMAL RNA SMALL SUBUNIT METHYLTRANSFERASE E"/>
    <property type="match status" value="1"/>
</dbReference>
<evidence type="ECO:0000256" key="11">
    <source>
        <dbReference type="ARBA" id="ARBA00047944"/>
    </source>
</evidence>
<evidence type="ECO:0000259" key="14">
    <source>
        <dbReference type="Pfam" id="PF20260"/>
    </source>
</evidence>
<evidence type="ECO:0000256" key="4">
    <source>
        <dbReference type="ARBA" id="ARBA00013673"/>
    </source>
</evidence>
<dbReference type="Pfam" id="PF04452">
    <property type="entry name" value="Methyltrans_RNA"/>
    <property type="match status" value="1"/>
</dbReference>
<evidence type="ECO:0000256" key="6">
    <source>
        <dbReference type="ARBA" id="ARBA00022552"/>
    </source>
</evidence>
<comment type="caution">
    <text evidence="15">The sequence shown here is derived from an EMBL/GenBank/DDBJ whole genome shotgun (WGS) entry which is preliminary data.</text>
</comment>
<keyword evidence="8 12" id="KW-0808">Transferase</keyword>
<keyword evidence="16" id="KW-1185">Reference proteome</keyword>
<dbReference type="Proteomes" id="UP000295382">
    <property type="component" value="Unassembled WGS sequence"/>
</dbReference>
<evidence type="ECO:0000256" key="10">
    <source>
        <dbReference type="ARBA" id="ARBA00025699"/>
    </source>
</evidence>
<evidence type="ECO:0000256" key="3">
    <source>
        <dbReference type="ARBA" id="ARBA00012328"/>
    </source>
</evidence>
<evidence type="ECO:0000256" key="7">
    <source>
        <dbReference type="ARBA" id="ARBA00022603"/>
    </source>
</evidence>